<keyword evidence="2" id="KW-0479">Metal-binding</keyword>
<organism evidence="4 5">
    <name type="scientific">Methanospirillum lacunae</name>
    <dbReference type="NCBI Taxonomy" id="668570"/>
    <lineage>
        <taxon>Archaea</taxon>
        <taxon>Methanobacteriati</taxon>
        <taxon>Methanobacteriota</taxon>
        <taxon>Stenosarchaea group</taxon>
        <taxon>Methanomicrobia</taxon>
        <taxon>Methanomicrobiales</taxon>
        <taxon>Methanospirillaceae</taxon>
        <taxon>Methanospirillum</taxon>
    </lineage>
</organism>
<keyword evidence="5" id="KW-1185">Reference proteome</keyword>
<dbReference type="OrthoDB" id="372075at2157"/>
<dbReference type="PANTHER" id="PTHR30149">
    <property type="entry name" value="HYDROGENASE PROTEIN ASSEMBLY PROTEIN HYPD"/>
    <property type="match status" value="1"/>
</dbReference>
<dbReference type="GeneID" id="97549204"/>
<evidence type="ECO:0000313" key="4">
    <source>
        <dbReference type="EMBL" id="PWR73870.1"/>
    </source>
</evidence>
<evidence type="ECO:0000313" key="5">
    <source>
        <dbReference type="Proteomes" id="UP000245657"/>
    </source>
</evidence>
<name>A0A2V2N5J4_9EURY</name>
<accession>A0A2V2N5J4</accession>
<comment type="similarity">
    <text evidence="1">Belongs to the HypD family.</text>
</comment>
<proteinExistence type="inferred from homology"/>
<dbReference type="InterPro" id="IPR042244">
    <property type="entry name" value="HypD_2_sf"/>
</dbReference>
<evidence type="ECO:0000256" key="3">
    <source>
        <dbReference type="ARBA" id="ARBA00023004"/>
    </source>
</evidence>
<comment type="caution">
    <text evidence="4">The sequence shown here is derived from an EMBL/GenBank/DDBJ whole genome shotgun (WGS) entry which is preliminary data.</text>
</comment>
<dbReference type="GO" id="GO:0051604">
    <property type="term" value="P:protein maturation"/>
    <property type="evidence" value="ECO:0007669"/>
    <property type="project" value="TreeGrafter"/>
</dbReference>
<sequence length="341" mass="37049">MAHDNPIAKKLAELTDRPMTFMHVCGTHEAAIAKNGIRSMLPGNLKIVMGPGCPVCITPQGEIDAALELAAKGCIIATYGDLLRVPGSEGTLESCGGDVRIVQGVHKAIEIAQKTDKEVVFVSVGFETTAPTVAAMLLTNPPANFSILSFHRIVPPAMQWLLSQGEARLDGFMLPGHVLTVAGIEEYRQFQVPQVVAGFEADDILLGLCMLAQQVRDGTGFVENAYPRAVQEEGNPKAKAIMDQVFEPCDVEWRGFPVIPKSGLKLRDEFSQYDAQKKFNIVYKKVSKNSACICDKVLRGIADPSDCKLFGKVCTPRTPVGPCMVSHEGACKIWHSYPTHK</sequence>
<protein>
    <submittedName>
        <fullName evidence="4">Hydrogenase formation protein HypD</fullName>
    </submittedName>
</protein>
<dbReference type="Gene3D" id="3.40.50.11750">
    <property type="entry name" value="HypD, alpha/beta domain 1"/>
    <property type="match status" value="2"/>
</dbReference>
<dbReference type="Gene3D" id="6.10.20.100">
    <property type="match status" value="1"/>
</dbReference>
<dbReference type="AlphaFoldDB" id="A0A2V2N5J4"/>
<dbReference type="PANTHER" id="PTHR30149:SF0">
    <property type="entry name" value="HYDROGENASE MATURATION FACTOR HYPD"/>
    <property type="match status" value="1"/>
</dbReference>
<dbReference type="GO" id="GO:0070025">
    <property type="term" value="F:carbon monoxide binding"/>
    <property type="evidence" value="ECO:0007669"/>
    <property type="project" value="TreeGrafter"/>
</dbReference>
<reference evidence="4 5" key="1">
    <citation type="submission" date="2018-05" db="EMBL/GenBank/DDBJ databases">
        <title>Draft genome of Methanospirillum lacunae Ki8-1.</title>
        <authorList>
            <person name="Dueholm M.S."/>
            <person name="Nielsen P.H."/>
            <person name="Bakmann L.F."/>
            <person name="Otzen D.E."/>
        </authorList>
    </citation>
    <scope>NUCLEOTIDE SEQUENCE [LARGE SCALE GENOMIC DNA]</scope>
    <source>
        <strain evidence="4 5">Ki8-1</strain>
    </source>
</reference>
<evidence type="ECO:0000256" key="1">
    <source>
        <dbReference type="ARBA" id="ARBA00007888"/>
    </source>
</evidence>
<dbReference type="InterPro" id="IPR002780">
    <property type="entry name" value="Hyd_form_HypD"/>
</dbReference>
<dbReference type="GO" id="GO:0005506">
    <property type="term" value="F:iron ion binding"/>
    <property type="evidence" value="ECO:0007669"/>
    <property type="project" value="TreeGrafter"/>
</dbReference>
<dbReference type="PIRSF" id="PIRSF005622">
    <property type="entry name" value="Hydrgn_mat_hypD"/>
    <property type="match status" value="1"/>
</dbReference>
<dbReference type="Proteomes" id="UP000245657">
    <property type="component" value="Unassembled WGS sequence"/>
</dbReference>
<gene>
    <name evidence="4" type="ORF">DK846_01505</name>
</gene>
<dbReference type="GO" id="GO:0051539">
    <property type="term" value="F:4 iron, 4 sulfur cluster binding"/>
    <property type="evidence" value="ECO:0007669"/>
    <property type="project" value="TreeGrafter"/>
</dbReference>
<evidence type="ECO:0000256" key="2">
    <source>
        <dbReference type="ARBA" id="ARBA00022723"/>
    </source>
</evidence>
<dbReference type="InterPro" id="IPR042243">
    <property type="entry name" value="HypD_1"/>
</dbReference>
<dbReference type="RefSeq" id="WP_109967150.1">
    <property type="nucleotide sequence ID" value="NZ_CP176093.1"/>
</dbReference>
<keyword evidence="3" id="KW-0408">Iron</keyword>
<dbReference type="Pfam" id="PF01924">
    <property type="entry name" value="HypD"/>
    <property type="match status" value="1"/>
</dbReference>
<dbReference type="NCBIfam" id="TIGR00075">
    <property type="entry name" value="hypD"/>
    <property type="match status" value="1"/>
</dbReference>
<dbReference type="EMBL" id="QGMY01000002">
    <property type="protein sequence ID" value="PWR73870.1"/>
    <property type="molecule type" value="Genomic_DNA"/>
</dbReference>